<comment type="subunit">
    <text evidence="7">Monomer.</text>
</comment>
<feature type="binding site" evidence="7">
    <location>
        <position position="160"/>
    </location>
    <ligand>
        <name>3-phosphoshikimate</name>
        <dbReference type="ChEBI" id="CHEBI:145989"/>
    </ligand>
</feature>
<dbReference type="PIRSF" id="PIRSF000505">
    <property type="entry name" value="EPSPS"/>
    <property type="match status" value="1"/>
</dbReference>
<organism evidence="9 10">
    <name type="scientific">Alistipes hominis</name>
    <dbReference type="NCBI Taxonomy" id="2763015"/>
    <lineage>
        <taxon>Bacteria</taxon>
        <taxon>Pseudomonadati</taxon>
        <taxon>Bacteroidota</taxon>
        <taxon>Bacteroidia</taxon>
        <taxon>Bacteroidales</taxon>
        <taxon>Rikenellaceae</taxon>
        <taxon>Alistipes</taxon>
    </lineage>
</organism>
<evidence type="ECO:0000256" key="2">
    <source>
        <dbReference type="ARBA" id="ARBA00009948"/>
    </source>
</evidence>
<reference evidence="9 10" key="1">
    <citation type="submission" date="2020-08" db="EMBL/GenBank/DDBJ databases">
        <title>Genome public.</title>
        <authorList>
            <person name="Liu C."/>
            <person name="Sun Q."/>
        </authorList>
    </citation>
    <scope>NUCLEOTIDE SEQUENCE [LARGE SCALE GENOMIC DNA]</scope>
    <source>
        <strain evidence="9 10">New-7</strain>
    </source>
</reference>
<evidence type="ECO:0000256" key="5">
    <source>
        <dbReference type="ARBA" id="ARBA00023141"/>
    </source>
</evidence>
<protein>
    <recommendedName>
        <fullName evidence="7">3-phosphoshikimate 1-carboxyvinyltransferase</fullName>
        <ecNumber evidence="7">2.5.1.19</ecNumber>
    </recommendedName>
    <alternativeName>
        <fullName evidence="7">5-enolpyruvylshikimate-3-phosphate synthase</fullName>
        <shortName evidence="7">EPSP synthase</shortName>
        <shortName evidence="7">EPSPS</shortName>
    </alternativeName>
</protein>
<feature type="binding site" evidence="7">
    <location>
        <position position="88"/>
    </location>
    <ligand>
        <name>phosphoenolpyruvate</name>
        <dbReference type="ChEBI" id="CHEBI:58702"/>
    </ligand>
</feature>
<feature type="binding site" evidence="7">
    <location>
        <position position="331"/>
    </location>
    <ligand>
        <name>phosphoenolpyruvate</name>
        <dbReference type="ChEBI" id="CHEBI:58702"/>
    </ligand>
</feature>
<dbReference type="CDD" id="cd01556">
    <property type="entry name" value="EPSP_synthase"/>
    <property type="match status" value="1"/>
</dbReference>
<feature type="binding site" evidence="7">
    <location>
        <position position="161"/>
    </location>
    <ligand>
        <name>phosphoenolpyruvate</name>
        <dbReference type="ChEBI" id="CHEBI:58702"/>
    </ligand>
</feature>
<feature type="binding site" evidence="7">
    <location>
        <position position="20"/>
    </location>
    <ligand>
        <name>3-phosphoshikimate</name>
        <dbReference type="ChEBI" id="CHEBI:145989"/>
    </ligand>
</feature>
<feature type="binding site" evidence="7">
    <location>
        <position position="399"/>
    </location>
    <ligand>
        <name>phosphoenolpyruvate</name>
        <dbReference type="ChEBI" id="CHEBI:58702"/>
    </ligand>
</feature>
<dbReference type="InterPro" id="IPR006264">
    <property type="entry name" value="EPSP_synthase"/>
</dbReference>
<evidence type="ECO:0000256" key="4">
    <source>
        <dbReference type="ARBA" id="ARBA00022679"/>
    </source>
</evidence>
<dbReference type="NCBIfam" id="TIGR01356">
    <property type="entry name" value="aroA"/>
    <property type="match status" value="1"/>
</dbReference>
<feature type="binding site" evidence="7">
    <location>
        <position position="21"/>
    </location>
    <ligand>
        <name>3-phosphoshikimate</name>
        <dbReference type="ChEBI" id="CHEBI:145989"/>
    </ligand>
</feature>
<comment type="pathway">
    <text evidence="1 7">Metabolic intermediate biosynthesis; chorismate biosynthesis; chorismate from D-erythrose 4-phosphate and phosphoenolpyruvate: step 6/7.</text>
</comment>
<dbReference type="Pfam" id="PF00275">
    <property type="entry name" value="EPSP_synthase"/>
    <property type="match status" value="1"/>
</dbReference>
<feature type="binding site" evidence="7">
    <location>
        <position position="116"/>
    </location>
    <ligand>
        <name>phosphoenolpyruvate</name>
        <dbReference type="ChEBI" id="CHEBI:58702"/>
    </ligand>
</feature>
<dbReference type="InterPro" id="IPR013792">
    <property type="entry name" value="RNA3'P_cycl/enolpyr_Trfase_a/b"/>
</dbReference>
<feature type="binding site" evidence="7">
    <location>
        <position position="20"/>
    </location>
    <ligand>
        <name>phosphoenolpyruvate</name>
        <dbReference type="ChEBI" id="CHEBI:58702"/>
    </ligand>
</feature>
<dbReference type="PANTHER" id="PTHR21090">
    <property type="entry name" value="AROM/DEHYDROQUINATE SYNTHASE"/>
    <property type="match status" value="1"/>
</dbReference>
<comment type="similarity">
    <text evidence="2 7">Belongs to the EPSP synthase family.</text>
</comment>
<sequence>MDITLSEGTVSGSVTAPASKSYAQRAIAAALLCEGESVLSNMVQCNDTRAALQVAADLGAKISAHEDTYTLHGGLHPRKRQLNIGESGLATRLFTPITALCTETITLTGKGSILKRPISMMEEPLRQLGATVSSQGGYLPIHIRGAIRGGNITVDGSLSSQFITGLLMALPLAAQDTTLTVNDLKSRPYIDMTIGLLKNFGIDIKHNDYRQFFIEGGQRYVPTRYRIEGDWSGASCLLVAGATAGRITVENLKPLSLQADTAIIDALTRAGAEITTTADSVTVRRNELHAFEFDATHCPDLFPALAALAANCDGTSVIRGTHRLIHKESNRAQTLADVFGGMGVAVDIETENEMRIIGGTIHGATVSSHNDHRIAMAAAVAALNSDGAVTIRGAEAVDKSYPEFWDDFRNLAGREAEDKL</sequence>
<gene>
    <name evidence="7 9" type="primary">aroA</name>
    <name evidence="9" type="ORF">H8S08_07375</name>
</gene>
<evidence type="ECO:0000256" key="3">
    <source>
        <dbReference type="ARBA" id="ARBA00022605"/>
    </source>
</evidence>
<keyword evidence="5 7" id="KW-0057">Aromatic amino acid biosynthesis</keyword>
<feature type="binding site" evidence="7">
    <location>
        <position position="327"/>
    </location>
    <ligand>
        <name>3-phosphoshikimate</name>
        <dbReference type="ChEBI" id="CHEBI:145989"/>
    </ligand>
</feature>
<feature type="binding site" evidence="7">
    <location>
        <position position="159"/>
    </location>
    <ligand>
        <name>3-phosphoshikimate</name>
        <dbReference type="ChEBI" id="CHEBI:145989"/>
    </ligand>
</feature>
<accession>A0ABR7CNC8</accession>
<keyword evidence="3 7" id="KW-0028">Amino-acid biosynthesis</keyword>
<comment type="subcellular location">
    <subcellularLocation>
        <location evidence="7">Cytoplasm</location>
    </subcellularLocation>
</comment>
<evidence type="ECO:0000256" key="7">
    <source>
        <dbReference type="HAMAP-Rule" id="MF_00210"/>
    </source>
</evidence>
<dbReference type="RefSeq" id="WP_118655881.1">
    <property type="nucleotide sequence ID" value="NZ_JACOOK010000003.1"/>
</dbReference>
<evidence type="ECO:0000256" key="6">
    <source>
        <dbReference type="ARBA" id="ARBA00044633"/>
    </source>
</evidence>
<keyword evidence="7" id="KW-0963">Cytoplasm</keyword>
<dbReference type="SUPFAM" id="SSF55205">
    <property type="entry name" value="EPT/RTPC-like"/>
    <property type="match status" value="1"/>
</dbReference>
<feature type="active site" description="Proton acceptor" evidence="7">
    <location>
        <position position="300"/>
    </location>
</feature>
<dbReference type="Gene3D" id="3.65.10.10">
    <property type="entry name" value="Enolpyruvate transferase domain"/>
    <property type="match status" value="2"/>
</dbReference>
<evidence type="ECO:0000259" key="8">
    <source>
        <dbReference type="Pfam" id="PF00275"/>
    </source>
</evidence>
<comment type="function">
    <text evidence="7">Catalyzes the transfer of the enolpyruvyl moiety of phosphoenolpyruvate (PEP) to the 5-hydroxyl of shikimate-3-phosphate (S3P) to produce enolpyruvyl shikimate-3-phosphate and inorganic phosphate.</text>
</comment>
<dbReference type="EMBL" id="JACOOK010000003">
    <property type="protein sequence ID" value="MBC5616840.1"/>
    <property type="molecule type" value="Genomic_DNA"/>
</dbReference>
<evidence type="ECO:0000313" key="9">
    <source>
        <dbReference type="EMBL" id="MBC5616840.1"/>
    </source>
</evidence>
<dbReference type="InterPro" id="IPR036968">
    <property type="entry name" value="Enolpyruvate_Tfrase_sf"/>
</dbReference>
<keyword evidence="4 7" id="KW-0808">Transferase</keyword>
<dbReference type="Proteomes" id="UP000636891">
    <property type="component" value="Unassembled WGS sequence"/>
</dbReference>
<dbReference type="EC" id="2.5.1.19" evidence="7"/>
<comment type="caution">
    <text evidence="9">The sequence shown here is derived from an EMBL/GenBank/DDBJ whole genome shotgun (WGS) entry which is preliminary data.</text>
</comment>
<keyword evidence="10" id="KW-1185">Reference proteome</keyword>
<feature type="binding site" evidence="7">
    <location>
        <position position="25"/>
    </location>
    <ligand>
        <name>3-phosphoshikimate</name>
        <dbReference type="ChEBI" id="CHEBI:145989"/>
    </ligand>
</feature>
<feature type="binding site" evidence="7">
    <location>
        <position position="161"/>
    </location>
    <ligand>
        <name>3-phosphoshikimate</name>
        <dbReference type="ChEBI" id="CHEBI:145989"/>
    </ligand>
</feature>
<name>A0ABR7CNC8_9BACT</name>
<dbReference type="InterPro" id="IPR001986">
    <property type="entry name" value="Enolpyruvate_Tfrase_dom"/>
</dbReference>
<evidence type="ECO:0000256" key="1">
    <source>
        <dbReference type="ARBA" id="ARBA00004811"/>
    </source>
</evidence>
<feature type="binding site" evidence="7">
    <location>
        <position position="186"/>
    </location>
    <ligand>
        <name>3-phosphoshikimate</name>
        <dbReference type="ChEBI" id="CHEBI:145989"/>
    </ligand>
</feature>
<dbReference type="PANTHER" id="PTHR21090:SF5">
    <property type="entry name" value="PENTAFUNCTIONAL AROM POLYPEPTIDE"/>
    <property type="match status" value="1"/>
</dbReference>
<comment type="caution">
    <text evidence="7">Lacks conserved residue(s) required for the propagation of feature annotation.</text>
</comment>
<evidence type="ECO:0000313" key="10">
    <source>
        <dbReference type="Proteomes" id="UP000636891"/>
    </source>
</evidence>
<dbReference type="HAMAP" id="MF_00210">
    <property type="entry name" value="EPSP_synth"/>
    <property type="match status" value="1"/>
</dbReference>
<feature type="binding site" evidence="7">
    <location>
        <position position="373"/>
    </location>
    <ligand>
        <name>phosphoenolpyruvate</name>
        <dbReference type="ChEBI" id="CHEBI:58702"/>
    </ligand>
</feature>
<comment type="catalytic activity">
    <reaction evidence="6">
        <text>3-phosphoshikimate + phosphoenolpyruvate = 5-O-(1-carboxyvinyl)-3-phosphoshikimate + phosphate</text>
        <dbReference type="Rhea" id="RHEA:21256"/>
        <dbReference type="ChEBI" id="CHEBI:43474"/>
        <dbReference type="ChEBI" id="CHEBI:57701"/>
        <dbReference type="ChEBI" id="CHEBI:58702"/>
        <dbReference type="ChEBI" id="CHEBI:145989"/>
        <dbReference type="EC" id="2.5.1.19"/>
    </reaction>
    <physiologicalReaction direction="left-to-right" evidence="6">
        <dbReference type="Rhea" id="RHEA:21257"/>
    </physiologicalReaction>
</comment>
<feature type="binding site" evidence="7">
    <location>
        <position position="300"/>
    </location>
    <ligand>
        <name>3-phosphoshikimate</name>
        <dbReference type="ChEBI" id="CHEBI:145989"/>
    </ligand>
</feature>
<proteinExistence type="inferred from homology"/>
<dbReference type="GO" id="GO:0003866">
    <property type="term" value="F:3-phosphoshikimate 1-carboxyvinyltransferase activity"/>
    <property type="evidence" value="ECO:0007669"/>
    <property type="project" value="UniProtKB-EC"/>
</dbReference>
<feature type="domain" description="Enolpyruvate transferase" evidence="8">
    <location>
        <begin position="9"/>
        <end position="407"/>
    </location>
</feature>